<sequence length="391" mass="43120">MKASDRSVSRGGVRHLTGLCLAGIGCLLLAGCELINPSWSRWEAFKTHFIQHDGRVIDRTDGARSTSEGQAYGLFFALVANEPDTFASILSWTTHNLAQGSLTEHLPAWLWGQRDDGSWGVIDANPATDADLWIAYTLLEAARLWDIPQYTIIADKLLAQVVQDNLVRADDGLTLLLPAPEGFDLDERGFRLNPSYFPEFQFRYFDHHQPSGPWDTLIQNHSALVISLAQAAGLAPDWLVYGPDGIAFPDGTEPQGSYDAIRVYLWAGLTPNSDTLDAVHGMRDLLQGRPRPPERVDVLSGDVLAEGSPVGFSAALLPYLNALGDDKLLEAQQLLIQAADRGGLLGDVPAYYDHVLSLFGEGQLDGWYRFDETGRIIPNWERSCWLIFGDC</sequence>
<dbReference type="Proteomes" id="UP000251800">
    <property type="component" value="Unassembled WGS sequence"/>
</dbReference>
<evidence type="ECO:0000256" key="3">
    <source>
        <dbReference type="ARBA" id="ARBA00012601"/>
    </source>
</evidence>
<dbReference type="OrthoDB" id="9766708at2"/>
<dbReference type="GO" id="GO:0008810">
    <property type="term" value="F:cellulase activity"/>
    <property type="evidence" value="ECO:0007669"/>
    <property type="project" value="UniProtKB-EC"/>
</dbReference>
<keyword evidence="9" id="KW-1185">Reference proteome</keyword>
<dbReference type="PROSITE" id="PS51257">
    <property type="entry name" value="PROKAR_LIPOPROTEIN"/>
    <property type="match status" value="1"/>
</dbReference>
<dbReference type="AlphaFoldDB" id="A0A363UNE6"/>
<keyword evidence="7" id="KW-0624">Polysaccharide degradation</keyword>
<dbReference type="NCBIfam" id="NF008305">
    <property type="entry name" value="PRK11097.1"/>
    <property type="match status" value="1"/>
</dbReference>
<dbReference type="PRINTS" id="PR00735">
    <property type="entry name" value="GLHYDRLASE8"/>
</dbReference>
<accession>A0A363UNE6</accession>
<dbReference type="SUPFAM" id="SSF48208">
    <property type="entry name" value="Six-hairpin glycosidases"/>
    <property type="match status" value="1"/>
</dbReference>
<evidence type="ECO:0000313" key="9">
    <source>
        <dbReference type="Proteomes" id="UP000251800"/>
    </source>
</evidence>
<protein>
    <recommendedName>
        <fullName evidence="3">cellulase</fullName>
        <ecNumber evidence="3">3.2.1.4</ecNumber>
    </recommendedName>
</protein>
<comment type="similarity">
    <text evidence="2">Belongs to the glycosyl hydrolase 8 (cellulase D) family.</text>
</comment>
<gene>
    <name evidence="8" type="ORF">DEH80_05510</name>
</gene>
<keyword evidence="4" id="KW-0378">Hydrolase</keyword>
<dbReference type="InterPro" id="IPR008928">
    <property type="entry name" value="6-hairpin_glycosidase_sf"/>
</dbReference>
<proteinExistence type="inferred from homology"/>
<dbReference type="EMBL" id="QEQK01000004">
    <property type="protein sequence ID" value="PWN56941.1"/>
    <property type="molecule type" value="Genomic_DNA"/>
</dbReference>
<keyword evidence="7" id="KW-0119">Carbohydrate metabolism</keyword>
<dbReference type="InterPro" id="IPR002037">
    <property type="entry name" value="Glyco_hydro_8"/>
</dbReference>
<dbReference type="GO" id="GO:0030245">
    <property type="term" value="P:cellulose catabolic process"/>
    <property type="evidence" value="ECO:0007669"/>
    <property type="project" value="UniProtKB-KW"/>
</dbReference>
<dbReference type="RefSeq" id="WP_109719538.1">
    <property type="nucleotide sequence ID" value="NZ_QEQK01000004.1"/>
</dbReference>
<evidence type="ECO:0000256" key="2">
    <source>
        <dbReference type="ARBA" id="ARBA00009209"/>
    </source>
</evidence>
<dbReference type="Pfam" id="PF01270">
    <property type="entry name" value="Glyco_hydro_8"/>
    <property type="match status" value="1"/>
</dbReference>
<evidence type="ECO:0000256" key="6">
    <source>
        <dbReference type="ARBA" id="ARBA00023295"/>
    </source>
</evidence>
<dbReference type="Gene3D" id="1.50.10.10">
    <property type="match status" value="1"/>
</dbReference>
<reference evidence="8 9" key="1">
    <citation type="submission" date="2018-05" db="EMBL/GenBank/DDBJ databases">
        <title>Abyssibacter profundi OUC007T gen. nov., sp. nov, a marine bacterium isolated from seawater of the Mariana Trench.</title>
        <authorList>
            <person name="Zhou S."/>
        </authorList>
    </citation>
    <scope>NUCLEOTIDE SEQUENCE [LARGE SCALE GENOMIC DNA]</scope>
    <source>
        <strain evidence="8 9">OUC007</strain>
    </source>
</reference>
<keyword evidence="5" id="KW-0136">Cellulose degradation</keyword>
<keyword evidence="6" id="KW-0326">Glycosidase</keyword>
<dbReference type="InterPro" id="IPR012341">
    <property type="entry name" value="6hp_glycosidase-like_sf"/>
</dbReference>
<organism evidence="8 9">
    <name type="scientific">Abyssibacter profundi</name>
    <dbReference type="NCBI Taxonomy" id="2182787"/>
    <lineage>
        <taxon>Bacteria</taxon>
        <taxon>Pseudomonadati</taxon>
        <taxon>Pseudomonadota</taxon>
        <taxon>Gammaproteobacteria</taxon>
        <taxon>Chromatiales</taxon>
        <taxon>Oceanococcaceae</taxon>
        <taxon>Abyssibacter</taxon>
    </lineage>
</organism>
<evidence type="ECO:0000313" key="8">
    <source>
        <dbReference type="EMBL" id="PWN56941.1"/>
    </source>
</evidence>
<evidence type="ECO:0000256" key="1">
    <source>
        <dbReference type="ARBA" id="ARBA00000966"/>
    </source>
</evidence>
<comment type="caution">
    <text evidence="8">The sequence shown here is derived from an EMBL/GenBank/DDBJ whole genome shotgun (WGS) entry which is preliminary data.</text>
</comment>
<comment type="catalytic activity">
    <reaction evidence="1">
        <text>Endohydrolysis of (1-&gt;4)-beta-D-glucosidic linkages in cellulose, lichenin and cereal beta-D-glucans.</text>
        <dbReference type="EC" id="3.2.1.4"/>
    </reaction>
</comment>
<evidence type="ECO:0000256" key="4">
    <source>
        <dbReference type="ARBA" id="ARBA00022801"/>
    </source>
</evidence>
<evidence type="ECO:0000256" key="5">
    <source>
        <dbReference type="ARBA" id="ARBA00023001"/>
    </source>
</evidence>
<evidence type="ECO:0000256" key="7">
    <source>
        <dbReference type="ARBA" id="ARBA00023326"/>
    </source>
</evidence>
<name>A0A363UNE6_9GAMM</name>
<dbReference type="EC" id="3.2.1.4" evidence="3"/>